<dbReference type="RefSeq" id="WP_013018924.1">
    <property type="nucleotide sequence ID" value="NC_013947.1"/>
</dbReference>
<dbReference type="InterPro" id="IPR006059">
    <property type="entry name" value="SBP"/>
</dbReference>
<dbReference type="SUPFAM" id="SSF53850">
    <property type="entry name" value="Periplasmic binding protein-like II"/>
    <property type="match status" value="1"/>
</dbReference>
<comment type="similarity">
    <text evidence="1">Belongs to the bacterial solute-binding protein 1 family.</text>
</comment>
<dbReference type="KEGG" id="sna:Snas_3696"/>
<dbReference type="Pfam" id="PF13416">
    <property type="entry name" value="SBP_bac_8"/>
    <property type="match status" value="1"/>
</dbReference>
<dbReference type="PRINTS" id="PR00181">
    <property type="entry name" value="MALTOSEBP"/>
</dbReference>
<keyword evidence="6" id="KW-1185">Reference proteome</keyword>
<evidence type="ECO:0000256" key="2">
    <source>
        <dbReference type="ARBA" id="ARBA00022448"/>
    </source>
</evidence>
<name>D3PXM3_STANL</name>
<dbReference type="PANTHER" id="PTHR30061:SF50">
    <property type="entry name" value="MALTOSE_MALTODEXTRIN-BINDING PERIPLASMIC PROTEIN"/>
    <property type="match status" value="1"/>
</dbReference>
<dbReference type="GO" id="GO:1901982">
    <property type="term" value="F:maltose binding"/>
    <property type="evidence" value="ECO:0007669"/>
    <property type="project" value="TreeGrafter"/>
</dbReference>
<sequence length="546" mass="59705">MNLTSLPDWLSSISSAAALLFAAIAAVAARNVYKIESARDQANAALRAKQDALERRDQAALVSAWWGYSPDGGQQSQPGWGVFVRNASETPVYNAGFSVLDVRDPNVSERFDMVVIPPAAEPVFHPSPLSASKPADFRVEVTFTDSRGQRWIRDKQGRLHELGPAVVVWGDESRINALRRFFSDFLASHGVEIHARTGDIEDLRRALLDADDATAAPDIVVGPHDWIGGLVEQQLIEPLTLSPQHRAAFDALSLEAMTYHGELYGIPYAFDAPVLLRNTDLVAEAPSSFEDMLHKGEAVRRTGTTELPFVMQVPSPYYTYAVLLAAGGAVFGRRADGGLDTGKLEILSTATRVALDRFRDLGQAGHQHLPPRIGREEAIDLFVSGRTPFLIGTSRVLLAAQKARLNLAVDPVPSFDGVDPVRPMVSVHGFFLTRCGHNKVIARDLIVDHLTRTEVSTALHEVWPHVPARRDALERGRDIDPAIGAFYEAFRAGDPMPSIPQMGDVWQSLRSAVIKLVDGAEAGPVARQLSKQLEDLLNGKHNRGTR</sequence>
<dbReference type="STRING" id="446470.Snas_3696"/>
<evidence type="ECO:0000256" key="3">
    <source>
        <dbReference type="ARBA" id="ARBA00022597"/>
    </source>
</evidence>
<evidence type="ECO:0000256" key="4">
    <source>
        <dbReference type="ARBA" id="ARBA00022729"/>
    </source>
</evidence>
<dbReference type="EMBL" id="CP001778">
    <property type="protein sequence ID" value="ADD43353.1"/>
    <property type="molecule type" value="Genomic_DNA"/>
</dbReference>
<evidence type="ECO:0000256" key="1">
    <source>
        <dbReference type="ARBA" id="ARBA00008520"/>
    </source>
</evidence>
<accession>D3PXM3</accession>
<dbReference type="GO" id="GO:0015768">
    <property type="term" value="P:maltose transport"/>
    <property type="evidence" value="ECO:0007669"/>
    <property type="project" value="TreeGrafter"/>
</dbReference>
<protein>
    <submittedName>
        <fullName evidence="5">Extracellular solute-binding protein family 1</fullName>
    </submittedName>
</protein>
<gene>
    <name evidence="5" type="ordered locus">Snas_3696</name>
</gene>
<dbReference type="InterPro" id="IPR006060">
    <property type="entry name" value="Maltose/Cyclodextrin-bd"/>
</dbReference>
<dbReference type="HOGENOM" id="CLU_498661_0_0_11"/>
<dbReference type="PANTHER" id="PTHR30061">
    <property type="entry name" value="MALTOSE-BINDING PERIPLASMIC PROTEIN"/>
    <property type="match status" value="1"/>
</dbReference>
<dbReference type="Gene3D" id="3.40.190.10">
    <property type="entry name" value="Periplasmic binding protein-like II"/>
    <property type="match status" value="2"/>
</dbReference>
<dbReference type="GO" id="GO:0055052">
    <property type="term" value="C:ATP-binding cassette (ABC) transporter complex, substrate-binding subunit-containing"/>
    <property type="evidence" value="ECO:0007669"/>
    <property type="project" value="TreeGrafter"/>
</dbReference>
<dbReference type="OrthoDB" id="3292668at2"/>
<keyword evidence="4" id="KW-0732">Signal</keyword>
<evidence type="ECO:0000313" key="5">
    <source>
        <dbReference type="EMBL" id="ADD43353.1"/>
    </source>
</evidence>
<organism evidence="5 6">
    <name type="scientific">Stackebrandtia nassauensis (strain DSM 44728 / CIP 108903 / NRRL B-16338 / NBRC 102104 / LLR-40K-21)</name>
    <dbReference type="NCBI Taxonomy" id="446470"/>
    <lineage>
        <taxon>Bacteria</taxon>
        <taxon>Bacillati</taxon>
        <taxon>Actinomycetota</taxon>
        <taxon>Actinomycetes</taxon>
        <taxon>Glycomycetales</taxon>
        <taxon>Glycomycetaceae</taxon>
        <taxon>Stackebrandtia</taxon>
    </lineage>
</organism>
<dbReference type="Proteomes" id="UP000000844">
    <property type="component" value="Chromosome"/>
</dbReference>
<dbReference type="GO" id="GO:0042956">
    <property type="term" value="P:maltodextrin transmembrane transport"/>
    <property type="evidence" value="ECO:0007669"/>
    <property type="project" value="TreeGrafter"/>
</dbReference>
<dbReference type="AlphaFoldDB" id="D3PXM3"/>
<dbReference type="GO" id="GO:0015144">
    <property type="term" value="F:carbohydrate transmembrane transporter activity"/>
    <property type="evidence" value="ECO:0007669"/>
    <property type="project" value="InterPro"/>
</dbReference>
<evidence type="ECO:0000313" key="6">
    <source>
        <dbReference type="Proteomes" id="UP000000844"/>
    </source>
</evidence>
<dbReference type="eggNOG" id="COG2182">
    <property type="taxonomic scope" value="Bacteria"/>
</dbReference>
<keyword evidence="3" id="KW-0762">Sugar transport</keyword>
<keyword evidence="2" id="KW-0813">Transport</keyword>
<proteinExistence type="inferred from homology"/>
<reference evidence="5 6" key="1">
    <citation type="journal article" date="2009" name="Stand. Genomic Sci.">
        <title>Complete genome sequence of Stackebrandtia nassauensis type strain (LLR-40K-21).</title>
        <authorList>
            <person name="Munk C."/>
            <person name="Lapidus A."/>
            <person name="Copeland A."/>
            <person name="Jando M."/>
            <person name="Mayilraj S."/>
            <person name="Glavina Del Rio T."/>
            <person name="Nolan M."/>
            <person name="Chen F."/>
            <person name="Lucas S."/>
            <person name="Tice H."/>
            <person name="Cheng J.F."/>
            <person name="Han C."/>
            <person name="Detter J.C."/>
            <person name="Bruce D."/>
            <person name="Goodwin L."/>
            <person name="Chain P."/>
            <person name="Pitluck S."/>
            <person name="Goker M."/>
            <person name="Ovchinikova G."/>
            <person name="Pati A."/>
            <person name="Ivanova N."/>
            <person name="Mavromatis K."/>
            <person name="Chen A."/>
            <person name="Palaniappan K."/>
            <person name="Land M."/>
            <person name="Hauser L."/>
            <person name="Chang Y.J."/>
            <person name="Jeffries C.D."/>
            <person name="Bristow J."/>
            <person name="Eisen J.A."/>
            <person name="Markowitz V."/>
            <person name="Hugenholtz P."/>
            <person name="Kyrpides N.C."/>
            <person name="Klenk H.P."/>
        </authorList>
    </citation>
    <scope>NUCLEOTIDE SEQUENCE [LARGE SCALE GENOMIC DNA]</scope>
    <source>
        <strain evidence="6">DSM 44728 / CIP 108903 / NRRL B-16338 / NBRC 102104 / LLR-40K-21</strain>
    </source>
</reference>